<dbReference type="AlphaFoldDB" id="A0A926IED3"/>
<accession>A0A926IED3</accession>
<dbReference type="Gene3D" id="3.30.70.580">
    <property type="entry name" value="Pseudouridine synthase I, catalytic domain, N-terminal subdomain"/>
    <property type="match status" value="1"/>
</dbReference>
<keyword evidence="2 4" id="KW-0819">tRNA processing</keyword>
<comment type="subunit">
    <text evidence="4">Homodimer.</text>
</comment>
<dbReference type="GO" id="GO:0031119">
    <property type="term" value="P:tRNA pseudouridine synthesis"/>
    <property type="evidence" value="ECO:0007669"/>
    <property type="project" value="UniProtKB-UniRule"/>
</dbReference>
<evidence type="ECO:0000256" key="2">
    <source>
        <dbReference type="ARBA" id="ARBA00022694"/>
    </source>
</evidence>
<dbReference type="PIRSF" id="PIRSF001430">
    <property type="entry name" value="tRNA_psdUrid_synth"/>
    <property type="match status" value="1"/>
</dbReference>
<dbReference type="GO" id="GO:0160147">
    <property type="term" value="F:tRNA pseudouridine(38-40) synthase activity"/>
    <property type="evidence" value="ECO:0007669"/>
    <property type="project" value="UniProtKB-EC"/>
</dbReference>
<dbReference type="GO" id="GO:0003723">
    <property type="term" value="F:RNA binding"/>
    <property type="evidence" value="ECO:0007669"/>
    <property type="project" value="InterPro"/>
</dbReference>
<feature type="domain" description="Pseudouridine synthase I TruA alpha/beta" evidence="8">
    <location>
        <begin position="143"/>
        <end position="245"/>
    </location>
</feature>
<evidence type="ECO:0000313" key="9">
    <source>
        <dbReference type="EMBL" id="MBC8579638.1"/>
    </source>
</evidence>
<feature type="domain" description="Pseudouridine synthase I TruA alpha/beta" evidence="8">
    <location>
        <begin position="7"/>
        <end position="103"/>
    </location>
</feature>
<dbReference type="EC" id="5.4.99.12" evidence="4"/>
<evidence type="ECO:0000256" key="6">
    <source>
        <dbReference type="PIRSR" id="PIRSR001430-2"/>
    </source>
</evidence>
<keyword evidence="10" id="KW-1185">Reference proteome</keyword>
<evidence type="ECO:0000256" key="7">
    <source>
        <dbReference type="RuleBase" id="RU003792"/>
    </source>
</evidence>
<dbReference type="PANTHER" id="PTHR11142">
    <property type="entry name" value="PSEUDOURIDYLATE SYNTHASE"/>
    <property type="match status" value="1"/>
</dbReference>
<feature type="active site" description="Nucleophile" evidence="4 5">
    <location>
        <position position="52"/>
    </location>
</feature>
<dbReference type="Pfam" id="PF01416">
    <property type="entry name" value="PseudoU_synth_1"/>
    <property type="match status" value="2"/>
</dbReference>
<name>A0A926IED3_9FIRM</name>
<dbReference type="InterPro" id="IPR020103">
    <property type="entry name" value="PsdUridine_synth_cat_dom_sf"/>
</dbReference>
<feature type="binding site" evidence="4 6">
    <location>
        <position position="110"/>
    </location>
    <ligand>
        <name>substrate</name>
    </ligand>
</feature>
<dbReference type="FunFam" id="3.30.70.580:FF:000001">
    <property type="entry name" value="tRNA pseudouridine synthase A"/>
    <property type="match status" value="1"/>
</dbReference>
<organism evidence="9 10">
    <name type="scientific">Zhenhengia yiwuensis</name>
    <dbReference type="NCBI Taxonomy" id="2763666"/>
    <lineage>
        <taxon>Bacteria</taxon>
        <taxon>Bacillati</taxon>
        <taxon>Bacillota</taxon>
        <taxon>Clostridia</taxon>
        <taxon>Lachnospirales</taxon>
        <taxon>Lachnospiraceae</taxon>
        <taxon>Zhenhengia</taxon>
    </lineage>
</organism>
<comment type="caution">
    <text evidence="9">The sequence shown here is derived from an EMBL/GenBank/DDBJ whole genome shotgun (WGS) entry which is preliminary data.</text>
</comment>
<dbReference type="InterPro" id="IPR020094">
    <property type="entry name" value="TruA/RsuA/RluB/E/F_N"/>
</dbReference>
<comment type="similarity">
    <text evidence="1 4 7">Belongs to the tRNA pseudouridine synthase TruA family.</text>
</comment>
<dbReference type="InterPro" id="IPR020095">
    <property type="entry name" value="PsdUridine_synth_TruA_C"/>
</dbReference>
<dbReference type="InterPro" id="IPR020097">
    <property type="entry name" value="PsdUridine_synth_TruA_a/b_dom"/>
</dbReference>
<gene>
    <name evidence="4 9" type="primary">truA</name>
    <name evidence="9" type="ORF">H8718_08855</name>
</gene>
<dbReference type="RefSeq" id="WP_249332636.1">
    <property type="nucleotide sequence ID" value="NZ_JACRSY010000012.1"/>
</dbReference>
<reference evidence="9" key="1">
    <citation type="submission" date="2020-08" db="EMBL/GenBank/DDBJ databases">
        <title>Genome public.</title>
        <authorList>
            <person name="Liu C."/>
            <person name="Sun Q."/>
        </authorList>
    </citation>
    <scope>NUCLEOTIDE SEQUENCE</scope>
    <source>
        <strain evidence="9">NSJ-12</strain>
    </source>
</reference>
<comment type="catalytic activity">
    <reaction evidence="4 7">
        <text>uridine(38/39/40) in tRNA = pseudouridine(38/39/40) in tRNA</text>
        <dbReference type="Rhea" id="RHEA:22376"/>
        <dbReference type="Rhea" id="RHEA-COMP:10085"/>
        <dbReference type="Rhea" id="RHEA-COMP:10087"/>
        <dbReference type="ChEBI" id="CHEBI:65314"/>
        <dbReference type="ChEBI" id="CHEBI:65315"/>
        <dbReference type="EC" id="5.4.99.12"/>
    </reaction>
</comment>
<keyword evidence="3 4" id="KW-0413">Isomerase</keyword>
<dbReference type="NCBIfam" id="TIGR00071">
    <property type="entry name" value="hisT_truA"/>
    <property type="match status" value="1"/>
</dbReference>
<dbReference type="EMBL" id="JACRSY010000012">
    <property type="protein sequence ID" value="MBC8579638.1"/>
    <property type="molecule type" value="Genomic_DNA"/>
</dbReference>
<dbReference type="PANTHER" id="PTHR11142:SF0">
    <property type="entry name" value="TRNA PSEUDOURIDINE SYNTHASE-LIKE 1"/>
    <property type="match status" value="1"/>
</dbReference>
<dbReference type="Proteomes" id="UP000655830">
    <property type="component" value="Unassembled WGS sequence"/>
</dbReference>
<proteinExistence type="inferred from homology"/>
<comment type="caution">
    <text evidence="4">Lacks conserved residue(s) required for the propagation of feature annotation.</text>
</comment>
<evidence type="ECO:0000313" key="10">
    <source>
        <dbReference type="Proteomes" id="UP000655830"/>
    </source>
</evidence>
<dbReference type="SUPFAM" id="SSF55120">
    <property type="entry name" value="Pseudouridine synthase"/>
    <property type="match status" value="1"/>
</dbReference>
<dbReference type="CDD" id="cd02570">
    <property type="entry name" value="PseudoU_synth_EcTruA"/>
    <property type="match status" value="1"/>
</dbReference>
<evidence type="ECO:0000256" key="3">
    <source>
        <dbReference type="ARBA" id="ARBA00023235"/>
    </source>
</evidence>
<evidence type="ECO:0000256" key="5">
    <source>
        <dbReference type="PIRSR" id="PIRSR001430-1"/>
    </source>
</evidence>
<evidence type="ECO:0000259" key="8">
    <source>
        <dbReference type="Pfam" id="PF01416"/>
    </source>
</evidence>
<dbReference type="Gene3D" id="3.30.70.660">
    <property type="entry name" value="Pseudouridine synthase I, catalytic domain, C-terminal subdomain"/>
    <property type="match status" value="1"/>
</dbReference>
<sequence length="253" mass="28649">MRRIQLIIAYDGTDYHGFAKQEHAITIQGTVENAIYSLTGKKVDLVGSGRTDAGVHAKGQCCIIDIDTPIPTERFAKALNSRLPKEIVIKEARDVKSDFHPRFMAKKKTYRYQILTSKVNDPFIGKYCYFYPYSLDIEAMKEAARRIEGTHDFKCFCASGSTVKDTVRTVYSIEVHEQDDIVYLDVCGNGFLYNMVRIIAGTLIDVGRHRLTAQTIEEMLEKRDRTLGGPTAPPEGLTLLEVYYDAALRYEQT</sequence>
<evidence type="ECO:0000256" key="4">
    <source>
        <dbReference type="HAMAP-Rule" id="MF_00171"/>
    </source>
</evidence>
<comment type="function">
    <text evidence="4">Formation of pseudouridine at positions 38, 39 and 40 in the anticodon stem and loop of transfer RNAs.</text>
</comment>
<protein>
    <recommendedName>
        <fullName evidence="4">tRNA pseudouridine synthase A</fullName>
        <ecNumber evidence="4">5.4.99.12</ecNumber>
    </recommendedName>
    <alternativeName>
        <fullName evidence="4">tRNA pseudouridine(38-40) synthase</fullName>
    </alternativeName>
    <alternativeName>
        <fullName evidence="4">tRNA pseudouridylate synthase I</fullName>
    </alternativeName>
    <alternativeName>
        <fullName evidence="4">tRNA-uridine isomerase I</fullName>
    </alternativeName>
</protein>
<dbReference type="InterPro" id="IPR001406">
    <property type="entry name" value="PsdUridine_synth_TruA"/>
</dbReference>
<evidence type="ECO:0000256" key="1">
    <source>
        <dbReference type="ARBA" id="ARBA00009375"/>
    </source>
</evidence>
<dbReference type="HAMAP" id="MF_00171">
    <property type="entry name" value="TruA"/>
    <property type="match status" value="1"/>
</dbReference>